<evidence type="ECO:0000259" key="7">
    <source>
        <dbReference type="Pfam" id="PF07992"/>
    </source>
</evidence>
<protein>
    <submittedName>
        <fullName evidence="8">NADH dehydrogenase (Quinone)</fullName>
    </submittedName>
</protein>
<dbReference type="PRINTS" id="PR00368">
    <property type="entry name" value="FADPNR"/>
</dbReference>
<dbReference type="GO" id="GO:0003955">
    <property type="term" value="F:NAD(P)H dehydrogenase (quinone) activity"/>
    <property type="evidence" value="ECO:0007669"/>
    <property type="project" value="TreeGrafter"/>
</dbReference>
<dbReference type="Gene3D" id="3.50.50.100">
    <property type="match status" value="1"/>
</dbReference>
<dbReference type="GO" id="GO:0019646">
    <property type="term" value="P:aerobic electron transport chain"/>
    <property type="evidence" value="ECO:0007669"/>
    <property type="project" value="TreeGrafter"/>
</dbReference>
<feature type="domain" description="FAD/NAD(P)-binding" evidence="7">
    <location>
        <begin position="7"/>
        <end position="336"/>
    </location>
</feature>
<keyword evidence="6" id="KW-0812">Transmembrane</keyword>
<feature type="transmembrane region" description="Helical" evidence="6">
    <location>
        <begin position="380"/>
        <end position="400"/>
    </location>
</feature>
<accession>A0A0G1T2H3</accession>
<dbReference type="EMBL" id="LCOK01000038">
    <property type="protein sequence ID" value="KKU75969.1"/>
    <property type="molecule type" value="Genomic_DNA"/>
</dbReference>
<dbReference type="AlphaFoldDB" id="A0A0G1T2H3"/>
<proteinExistence type="inferred from homology"/>
<keyword evidence="6" id="KW-1133">Transmembrane helix</keyword>
<evidence type="ECO:0000256" key="2">
    <source>
        <dbReference type="ARBA" id="ARBA00005272"/>
    </source>
</evidence>
<comment type="cofactor">
    <cofactor evidence="1">
        <name>FAD</name>
        <dbReference type="ChEBI" id="CHEBI:57692"/>
    </cofactor>
</comment>
<comment type="caution">
    <text evidence="8">The sequence shown here is derived from an EMBL/GenBank/DDBJ whole genome shotgun (WGS) entry which is preliminary data.</text>
</comment>
<evidence type="ECO:0000256" key="1">
    <source>
        <dbReference type="ARBA" id="ARBA00001974"/>
    </source>
</evidence>
<dbReference type="InterPro" id="IPR036188">
    <property type="entry name" value="FAD/NAD-bd_sf"/>
</dbReference>
<keyword evidence="3" id="KW-0285">Flavoprotein</keyword>
<evidence type="ECO:0000256" key="4">
    <source>
        <dbReference type="ARBA" id="ARBA00022827"/>
    </source>
</evidence>
<reference evidence="8 9" key="1">
    <citation type="journal article" date="2015" name="Nature">
        <title>rRNA introns, odd ribosomes, and small enigmatic genomes across a large radiation of phyla.</title>
        <authorList>
            <person name="Brown C.T."/>
            <person name="Hug L.A."/>
            <person name="Thomas B.C."/>
            <person name="Sharon I."/>
            <person name="Castelle C.J."/>
            <person name="Singh A."/>
            <person name="Wilkins M.J."/>
            <person name="Williams K.H."/>
            <person name="Banfield J.F."/>
        </authorList>
    </citation>
    <scope>NUCLEOTIDE SEQUENCE [LARGE SCALE GENOMIC DNA]</scope>
</reference>
<keyword evidence="6" id="KW-0472">Membrane</keyword>
<evidence type="ECO:0000256" key="5">
    <source>
        <dbReference type="ARBA" id="ARBA00023002"/>
    </source>
</evidence>
<evidence type="ECO:0000313" key="8">
    <source>
        <dbReference type="EMBL" id="KKU75969.1"/>
    </source>
</evidence>
<keyword evidence="4" id="KW-0274">FAD</keyword>
<gene>
    <name evidence="8" type="ORF">UY02_C0038G0004</name>
</gene>
<dbReference type="PRINTS" id="PR00411">
    <property type="entry name" value="PNDRDTASEI"/>
</dbReference>
<evidence type="ECO:0000256" key="3">
    <source>
        <dbReference type="ARBA" id="ARBA00022630"/>
    </source>
</evidence>
<dbReference type="InterPro" id="IPR051169">
    <property type="entry name" value="NADH-Q_oxidoreductase"/>
</dbReference>
<evidence type="ECO:0000256" key="6">
    <source>
        <dbReference type="SAM" id="Phobius"/>
    </source>
</evidence>
<dbReference type="InterPro" id="IPR023753">
    <property type="entry name" value="FAD/NAD-binding_dom"/>
</dbReference>
<dbReference type="Proteomes" id="UP000034682">
    <property type="component" value="Unassembled WGS sequence"/>
</dbReference>
<dbReference type="PATRIC" id="fig|1618655.3.peg.647"/>
<dbReference type="SUPFAM" id="SSF51905">
    <property type="entry name" value="FAD/NAD(P)-binding domain"/>
    <property type="match status" value="2"/>
</dbReference>
<evidence type="ECO:0000313" key="9">
    <source>
        <dbReference type="Proteomes" id="UP000034682"/>
    </source>
</evidence>
<keyword evidence="5" id="KW-0560">Oxidoreductase</keyword>
<name>A0A0G1T2H3_9BACT</name>
<dbReference type="PANTHER" id="PTHR42913">
    <property type="entry name" value="APOPTOSIS-INDUCING FACTOR 1"/>
    <property type="match status" value="1"/>
</dbReference>
<sequence>MARKPLVVIVGGGYGGVRIALDLAKRNTARVILVEKNRHHMFHAYFYELATFFCAERQGEPQEENKKFYNQLLRIVTVPYDEIFAKFSNVKVEYGTVQKVISSESKVVMSDGRALYYEWLVIATGSKTDYFGIPHLEDNAIGLKSVEDALNIRNRVDELSALASKNKMITVVIGGGGATGVELAAELVGYMKKLSLIHGHPVAHWRCIIVESRESVLAKFSLRAQHIASRRLRALGVTVMPDSHIVDVWPNLLYIGKEKRTLPFDLLVWTAGVEGACDGEIMYDVHLAKNSCLAVDERLRVVPHKNIFTVGDVAASCDPKTGVCLPMTVEKALSEGSYVSRAIHLLARDPNARIAPYRPKASRYILPLGGKYALLEGKHVVFAGVTIWFLKYFILFRYLVSITSLRKAFGRTARQFMIYIQND</sequence>
<organism evidence="8 9">
    <name type="scientific">Candidatus Giovannonibacteria bacterium GW2011_GWB1_47_6b</name>
    <dbReference type="NCBI Taxonomy" id="1618655"/>
    <lineage>
        <taxon>Bacteria</taxon>
        <taxon>Candidatus Giovannoniibacteriota</taxon>
    </lineage>
</organism>
<dbReference type="PANTHER" id="PTHR42913:SF3">
    <property type="entry name" value="64 KDA MITOCHONDRIAL NADH DEHYDROGENASE (EUROFUNG)"/>
    <property type="match status" value="1"/>
</dbReference>
<dbReference type="Pfam" id="PF07992">
    <property type="entry name" value="Pyr_redox_2"/>
    <property type="match status" value="1"/>
</dbReference>
<comment type="similarity">
    <text evidence="2">Belongs to the NADH dehydrogenase family.</text>
</comment>